<dbReference type="PANTHER" id="PTHR43026">
    <property type="entry name" value="2-HYDROXYACID DEHYDROGENASE HOMOLOG 1-RELATED"/>
    <property type="match status" value="1"/>
</dbReference>
<evidence type="ECO:0000259" key="5">
    <source>
        <dbReference type="Pfam" id="PF00389"/>
    </source>
</evidence>
<reference evidence="7" key="1">
    <citation type="submission" date="2022-03" db="EMBL/GenBank/DDBJ databases">
        <title>Identification of a novel bacterium isolated from mangrove sediments.</title>
        <authorList>
            <person name="Pan X."/>
        </authorList>
    </citation>
    <scope>NUCLEOTIDE SEQUENCE</scope>
    <source>
        <strain evidence="7">B1949</strain>
    </source>
</reference>
<evidence type="ECO:0000313" key="7">
    <source>
        <dbReference type="EMBL" id="MCJ2181451.1"/>
    </source>
</evidence>
<keyword evidence="3" id="KW-0520">NAD</keyword>
<dbReference type="InterPro" id="IPR058205">
    <property type="entry name" value="D-LDH-like"/>
</dbReference>
<organism evidence="7 8">
    <name type="scientific">Novosphingobium organovorum</name>
    <dbReference type="NCBI Taxonomy" id="2930092"/>
    <lineage>
        <taxon>Bacteria</taxon>
        <taxon>Pseudomonadati</taxon>
        <taxon>Pseudomonadota</taxon>
        <taxon>Alphaproteobacteria</taxon>
        <taxon>Sphingomonadales</taxon>
        <taxon>Sphingomonadaceae</taxon>
        <taxon>Novosphingobium</taxon>
    </lineage>
</organism>
<evidence type="ECO:0000256" key="4">
    <source>
        <dbReference type="RuleBase" id="RU003719"/>
    </source>
</evidence>
<dbReference type="Pfam" id="PF00389">
    <property type="entry name" value="2-Hacid_dh"/>
    <property type="match status" value="1"/>
</dbReference>
<dbReference type="SUPFAM" id="SSF52283">
    <property type="entry name" value="Formate/glycerate dehydrogenase catalytic domain-like"/>
    <property type="match status" value="1"/>
</dbReference>
<name>A0ABT0B8Q8_9SPHN</name>
<dbReference type="CDD" id="cd12183">
    <property type="entry name" value="LDH_like_2"/>
    <property type="match status" value="1"/>
</dbReference>
<dbReference type="Pfam" id="PF02826">
    <property type="entry name" value="2-Hacid_dh_C"/>
    <property type="match status" value="1"/>
</dbReference>
<dbReference type="InterPro" id="IPR006140">
    <property type="entry name" value="D-isomer_DH_NAD-bd"/>
</dbReference>
<dbReference type="SUPFAM" id="SSF51735">
    <property type="entry name" value="NAD(P)-binding Rossmann-fold domains"/>
    <property type="match status" value="1"/>
</dbReference>
<keyword evidence="8" id="KW-1185">Reference proteome</keyword>
<dbReference type="PROSITE" id="PS00671">
    <property type="entry name" value="D_2_HYDROXYACID_DH_3"/>
    <property type="match status" value="1"/>
</dbReference>
<evidence type="ECO:0000256" key="1">
    <source>
        <dbReference type="ARBA" id="ARBA00005854"/>
    </source>
</evidence>
<dbReference type="EMBL" id="JALHLF010000003">
    <property type="protein sequence ID" value="MCJ2181451.1"/>
    <property type="molecule type" value="Genomic_DNA"/>
</dbReference>
<evidence type="ECO:0000313" key="8">
    <source>
        <dbReference type="Proteomes" id="UP001162881"/>
    </source>
</evidence>
<dbReference type="InterPro" id="IPR029753">
    <property type="entry name" value="D-isomer_DH_CS"/>
</dbReference>
<dbReference type="PANTHER" id="PTHR43026:SF1">
    <property type="entry name" value="2-HYDROXYACID DEHYDROGENASE HOMOLOG 1-RELATED"/>
    <property type="match status" value="1"/>
</dbReference>
<feature type="domain" description="D-isomer specific 2-hydroxyacid dehydrogenase NAD-binding" evidence="6">
    <location>
        <begin position="112"/>
        <end position="299"/>
    </location>
</feature>
<comment type="similarity">
    <text evidence="1 4">Belongs to the D-isomer specific 2-hydroxyacid dehydrogenase family.</text>
</comment>
<dbReference type="Gene3D" id="3.40.50.720">
    <property type="entry name" value="NAD(P)-binding Rossmann-like Domain"/>
    <property type="match status" value="2"/>
</dbReference>
<dbReference type="InterPro" id="IPR006139">
    <property type="entry name" value="D-isomer_2_OHA_DH_cat_dom"/>
</dbReference>
<gene>
    <name evidence="7" type="ORF">MTR62_01825</name>
</gene>
<dbReference type="Proteomes" id="UP001162881">
    <property type="component" value="Unassembled WGS sequence"/>
</dbReference>
<dbReference type="InterPro" id="IPR036291">
    <property type="entry name" value="NAD(P)-bd_dom_sf"/>
</dbReference>
<evidence type="ECO:0000259" key="6">
    <source>
        <dbReference type="Pfam" id="PF02826"/>
    </source>
</evidence>
<dbReference type="PROSITE" id="PS00670">
    <property type="entry name" value="D_2_HYDROXYACID_DH_2"/>
    <property type="match status" value="1"/>
</dbReference>
<evidence type="ECO:0000256" key="3">
    <source>
        <dbReference type="ARBA" id="ARBA00023027"/>
    </source>
</evidence>
<accession>A0ABT0B8Q8</accession>
<feature type="domain" description="D-isomer specific 2-hydroxyacid dehydrogenase catalytic" evidence="5">
    <location>
        <begin position="3"/>
        <end position="330"/>
    </location>
</feature>
<proteinExistence type="inferred from homology"/>
<protein>
    <submittedName>
        <fullName evidence="7">2-hydroxyacid dehydrogenase</fullName>
    </submittedName>
</protein>
<comment type="caution">
    <text evidence="7">The sequence shown here is derived from an EMBL/GenBank/DDBJ whole genome shotgun (WGS) entry which is preliminary data.</text>
</comment>
<dbReference type="RefSeq" id="WP_244016566.1">
    <property type="nucleotide sequence ID" value="NZ_JALHLF010000003.1"/>
</dbReference>
<evidence type="ECO:0000256" key="2">
    <source>
        <dbReference type="ARBA" id="ARBA00023002"/>
    </source>
</evidence>
<sequence length="339" mass="35986">MKVVVYSTRSYDRRFLDAANAQAGGPLDLTYFDTRLTRHSAPFAKGAEAVCAFVNDELGKAQLEVLAHHGVKMIALRCSGFNNVDLGAAARLGIAVARVPAYSPDAIAEHAVALMLSLNRRIHKAYARVREGNFALDGLLGFDMRGKTAGIVGTGRIGLNVARILKGFGCDVLASDPAPADELAVLGGRYVALDQLLGQSDIISLHCPLTPATHHLIGRGAIARMKPGVMLINTSRGAVMDARAVIAGLKSGKIGHVGLDVYEEEGDLFFENLSDTVIRDDIFVRLMTFPNVLITGHQGFFTREAMSAIAATTLGNLTAFAKTGAPLHPVSVEKLAPGS</sequence>
<keyword evidence="2 4" id="KW-0560">Oxidoreductase</keyword>